<dbReference type="EMBL" id="GADI01001410">
    <property type="protein sequence ID" value="JAA72398.1"/>
    <property type="molecule type" value="mRNA"/>
</dbReference>
<sequence length="140" mass="15409">MEIWTYFREPGGSRATWEAKSLFEKNKTCPRSFSSSIAQWFVKFLWSVYRVFVCACGECFVLGSPPESGDLLGESVNEAGSSNDIHVSLPLVLLVSSLDVVSLRVVSLLRPVRFCATASYALLAFTQTVLPCTATSARFP</sequence>
<dbReference type="AlphaFoldDB" id="A0A0K8RNA5"/>
<accession>A0A0K8RNA5</accession>
<evidence type="ECO:0000313" key="1">
    <source>
        <dbReference type="EMBL" id="JAA72398.1"/>
    </source>
</evidence>
<protein>
    <submittedName>
        <fullName evidence="1">Uncharacterized protein</fullName>
    </submittedName>
</protein>
<name>A0A0K8RNA5_IXORI</name>
<reference evidence="1" key="1">
    <citation type="submission" date="2012-12" db="EMBL/GenBank/DDBJ databases">
        <title>Identification and characterization of a phenylalanine ammonia-lyase gene family in Isatis indigotica Fort.</title>
        <authorList>
            <person name="Liu Q."/>
            <person name="Chen J."/>
            <person name="Zhou X."/>
            <person name="Di P."/>
            <person name="Xiao Y."/>
            <person name="Xuan H."/>
            <person name="Zhang L."/>
            <person name="Chen W."/>
        </authorList>
    </citation>
    <scope>NUCLEOTIDE SEQUENCE</scope>
    <source>
        <tissue evidence="1">Salivary gland</tissue>
    </source>
</reference>
<organism evidence="1">
    <name type="scientific">Ixodes ricinus</name>
    <name type="common">Common tick</name>
    <name type="synonym">Acarus ricinus</name>
    <dbReference type="NCBI Taxonomy" id="34613"/>
    <lineage>
        <taxon>Eukaryota</taxon>
        <taxon>Metazoa</taxon>
        <taxon>Ecdysozoa</taxon>
        <taxon>Arthropoda</taxon>
        <taxon>Chelicerata</taxon>
        <taxon>Arachnida</taxon>
        <taxon>Acari</taxon>
        <taxon>Parasitiformes</taxon>
        <taxon>Ixodida</taxon>
        <taxon>Ixodoidea</taxon>
        <taxon>Ixodidae</taxon>
        <taxon>Ixodinae</taxon>
        <taxon>Ixodes</taxon>
    </lineage>
</organism>
<proteinExistence type="evidence at transcript level"/>